<name>A0A2D1U2T3_9SPHI</name>
<dbReference type="InterPro" id="IPR008284">
    <property type="entry name" value="MoCF_biosynth_CS"/>
</dbReference>
<dbReference type="GO" id="GO:0006777">
    <property type="term" value="P:Mo-molybdopterin cofactor biosynthetic process"/>
    <property type="evidence" value="ECO:0007669"/>
    <property type="project" value="UniProtKB-UniRule"/>
</dbReference>
<dbReference type="Gene3D" id="3.90.105.10">
    <property type="entry name" value="Molybdopterin biosynthesis moea protein, domain 2"/>
    <property type="match status" value="1"/>
</dbReference>
<dbReference type="UniPathway" id="UPA00344"/>
<evidence type="ECO:0000256" key="1">
    <source>
        <dbReference type="ARBA" id="ARBA00002901"/>
    </source>
</evidence>
<comment type="similarity">
    <text evidence="3 6">Belongs to the MoeA family.</text>
</comment>
<dbReference type="SUPFAM" id="SSF53218">
    <property type="entry name" value="Molybdenum cofactor biosynthesis proteins"/>
    <property type="match status" value="1"/>
</dbReference>
<evidence type="ECO:0000256" key="2">
    <source>
        <dbReference type="ARBA" id="ARBA00005046"/>
    </source>
</evidence>
<dbReference type="SUPFAM" id="SSF63882">
    <property type="entry name" value="MoeA N-terminal region -like"/>
    <property type="match status" value="1"/>
</dbReference>
<evidence type="ECO:0000259" key="7">
    <source>
        <dbReference type="SMART" id="SM00852"/>
    </source>
</evidence>
<sequence length="398" mass="44023">MISFEEAISTISSLAQPFEKEYISLENAENRILAENIYADRDYPPFNRAAMDGYAIMLSDWNKGLRTYSITEIIYAGDVSKSDLTSGHCYKIMTGAATPETADVIIRKEDTHEINNEVSIIAETAKHFQNIALKGQDVKNQALILSAPHKCTPQTISLLAAVGKATLQVYKLPTVAVITTGNEVIAPGKPIAAHQIRNSNQFLLKALLKKWDITPQICEHIQDNKEALTKAFKEGIKNQLAIINGGVSAGDADYVPAVLKSLGVEMIFHKVKIRPGKPLWIGKTPTGGIVFALPGNPLSCLTTFTIFVEDYLYKCFGFSNRPVYRFPLLENRIKKHQLTDFFPVKINRLQQGLNLIPYNGSGDITAGLDASGLALQPDVTEEFKKEDIISFYPFNNSL</sequence>
<evidence type="ECO:0000313" key="8">
    <source>
        <dbReference type="EMBL" id="ATP55926.1"/>
    </source>
</evidence>
<keyword evidence="6" id="KW-0500">Molybdenum</keyword>
<keyword evidence="6" id="KW-0460">Magnesium</keyword>
<evidence type="ECO:0000256" key="6">
    <source>
        <dbReference type="RuleBase" id="RU365090"/>
    </source>
</evidence>
<comment type="pathway">
    <text evidence="2 6">Cofactor biosynthesis; molybdopterin biosynthesis.</text>
</comment>
<dbReference type="InterPro" id="IPR001453">
    <property type="entry name" value="MoaB/Mog_dom"/>
</dbReference>
<dbReference type="PANTHER" id="PTHR10192">
    <property type="entry name" value="MOLYBDOPTERIN BIOSYNTHESIS PROTEIN"/>
    <property type="match status" value="1"/>
</dbReference>
<dbReference type="PANTHER" id="PTHR10192:SF5">
    <property type="entry name" value="GEPHYRIN"/>
    <property type="match status" value="1"/>
</dbReference>
<dbReference type="Gene3D" id="3.40.980.10">
    <property type="entry name" value="MoaB/Mog-like domain"/>
    <property type="match status" value="1"/>
</dbReference>
<reference evidence="8 9" key="1">
    <citation type="submission" date="2017-10" db="EMBL/GenBank/DDBJ databases">
        <title>Whole genome of Pedobacter ginsengisoli T01R-27 isolated from tomato rhizosphere.</title>
        <authorList>
            <person name="Weon H.-Y."/>
            <person name="Lee S.A."/>
            <person name="Sang M.K."/>
            <person name="Song J."/>
        </authorList>
    </citation>
    <scope>NUCLEOTIDE SEQUENCE [LARGE SCALE GENOMIC DNA]</scope>
    <source>
        <strain evidence="8 9">T01R-27</strain>
    </source>
</reference>
<comment type="cofactor">
    <cofactor evidence="6">
        <name>Mg(2+)</name>
        <dbReference type="ChEBI" id="CHEBI:18420"/>
    </cofactor>
</comment>
<dbReference type="EC" id="2.10.1.1" evidence="6"/>
<dbReference type="AlphaFoldDB" id="A0A2D1U2T3"/>
<comment type="function">
    <text evidence="1 6">Catalyzes the insertion of molybdate into adenylated molybdopterin with the concomitant release of AMP.</text>
</comment>
<evidence type="ECO:0000256" key="4">
    <source>
        <dbReference type="ARBA" id="ARBA00023150"/>
    </source>
</evidence>
<dbReference type="Gene3D" id="2.170.190.11">
    <property type="entry name" value="Molybdopterin biosynthesis moea protein, domain 3"/>
    <property type="match status" value="1"/>
</dbReference>
<proteinExistence type="inferred from homology"/>
<dbReference type="EMBL" id="CP024091">
    <property type="protein sequence ID" value="ATP55926.1"/>
    <property type="molecule type" value="Genomic_DNA"/>
</dbReference>
<dbReference type="GO" id="GO:0046872">
    <property type="term" value="F:metal ion binding"/>
    <property type="evidence" value="ECO:0007669"/>
    <property type="project" value="UniProtKB-UniRule"/>
</dbReference>
<dbReference type="GO" id="GO:0005829">
    <property type="term" value="C:cytosol"/>
    <property type="evidence" value="ECO:0007669"/>
    <property type="project" value="TreeGrafter"/>
</dbReference>
<dbReference type="InterPro" id="IPR038987">
    <property type="entry name" value="MoeA-like"/>
</dbReference>
<keyword evidence="6" id="KW-0479">Metal-binding</keyword>
<evidence type="ECO:0000313" key="9">
    <source>
        <dbReference type="Proteomes" id="UP000223749"/>
    </source>
</evidence>
<dbReference type="CDD" id="cd00887">
    <property type="entry name" value="MoeA"/>
    <property type="match status" value="1"/>
</dbReference>
<dbReference type="GO" id="GO:0061599">
    <property type="term" value="F:molybdopterin molybdotransferase activity"/>
    <property type="evidence" value="ECO:0007669"/>
    <property type="project" value="UniProtKB-UniRule"/>
</dbReference>
<dbReference type="InterPro" id="IPR036688">
    <property type="entry name" value="MoeA_C_domain_IV_sf"/>
</dbReference>
<dbReference type="PROSITE" id="PS01079">
    <property type="entry name" value="MOCF_BIOSYNTHESIS_2"/>
    <property type="match status" value="1"/>
</dbReference>
<gene>
    <name evidence="8" type="ORF">CPT03_05330</name>
</gene>
<dbReference type="Pfam" id="PF03453">
    <property type="entry name" value="MoeA_N"/>
    <property type="match status" value="1"/>
</dbReference>
<dbReference type="SUPFAM" id="SSF63867">
    <property type="entry name" value="MoeA C-terminal domain-like"/>
    <property type="match status" value="1"/>
</dbReference>
<dbReference type="InterPro" id="IPR036135">
    <property type="entry name" value="MoeA_linker/N_sf"/>
</dbReference>
<comment type="catalytic activity">
    <reaction evidence="5">
        <text>adenylyl-molybdopterin + molybdate = Mo-molybdopterin + AMP + H(+)</text>
        <dbReference type="Rhea" id="RHEA:35047"/>
        <dbReference type="ChEBI" id="CHEBI:15378"/>
        <dbReference type="ChEBI" id="CHEBI:36264"/>
        <dbReference type="ChEBI" id="CHEBI:62727"/>
        <dbReference type="ChEBI" id="CHEBI:71302"/>
        <dbReference type="ChEBI" id="CHEBI:456215"/>
        <dbReference type="EC" id="2.10.1.1"/>
    </reaction>
</comment>
<dbReference type="KEGG" id="pgs:CPT03_05330"/>
<keyword evidence="9" id="KW-1185">Reference proteome</keyword>
<evidence type="ECO:0000256" key="3">
    <source>
        <dbReference type="ARBA" id="ARBA00010763"/>
    </source>
</evidence>
<dbReference type="Proteomes" id="UP000223749">
    <property type="component" value="Chromosome"/>
</dbReference>
<organism evidence="8 9">
    <name type="scientific">Pedobacter ginsengisoli</name>
    <dbReference type="NCBI Taxonomy" id="363852"/>
    <lineage>
        <taxon>Bacteria</taxon>
        <taxon>Pseudomonadati</taxon>
        <taxon>Bacteroidota</taxon>
        <taxon>Sphingobacteriia</taxon>
        <taxon>Sphingobacteriales</taxon>
        <taxon>Sphingobacteriaceae</taxon>
        <taxon>Pedobacter</taxon>
    </lineage>
</organism>
<dbReference type="InterPro" id="IPR005110">
    <property type="entry name" value="MoeA_linker/N"/>
</dbReference>
<dbReference type="InterPro" id="IPR036425">
    <property type="entry name" value="MoaB/Mog-like_dom_sf"/>
</dbReference>
<evidence type="ECO:0000256" key="5">
    <source>
        <dbReference type="ARBA" id="ARBA00047317"/>
    </source>
</evidence>
<keyword evidence="6 8" id="KW-0808">Transferase</keyword>
<dbReference type="RefSeq" id="WP_099437868.1">
    <property type="nucleotide sequence ID" value="NZ_CP024091.1"/>
</dbReference>
<keyword evidence="4 6" id="KW-0501">Molybdenum cofactor biosynthesis</keyword>
<dbReference type="Pfam" id="PF00994">
    <property type="entry name" value="MoCF_biosynth"/>
    <property type="match status" value="1"/>
</dbReference>
<feature type="domain" description="MoaB/Mog" evidence="7">
    <location>
        <begin position="176"/>
        <end position="314"/>
    </location>
</feature>
<dbReference type="SMART" id="SM00852">
    <property type="entry name" value="MoCF_biosynth"/>
    <property type="match status" value="1"/>
</dbReference>
<dbReference type="OrthoDB" id="9804758at2"/>
<accession>A0A2D1U2T3</accession>
<dbReference type="Gene3D" id="2.40.340.10">
    <property type="entry name" value="MoeA, C-terminal, domain IV"/>
    <property type="match status" value="1"/>
</dbReference>
<protein>
    <recommendedName>
        <fullName evidence="6">Molybdopterin molybdenumtransferase</fullName>
        <ecNumber evidence="6">2.10.1.1</ecNumber>
    </recommendedName>
</protein>